<dbReference type="EMBL" id="JAODUP010000854">
    <property type="protein sequence ID" value="KAK2143321.1"/>
    <property type="molecule type" value="Genomic_DNA"/>
</dbReference>
<evidence type="ECO:0000313" key="3">
    <source>
        <dbReference type="Proteomes" id="UP001208570"/>
    </source>
</evidence>
<feature type="region of interest" description="Disordered" evidence="1">
    <location>
        <begin position="30"/>
        <end position="63"/>
    </location>
</feature>
<keyword evidence="3" id="KW-1185">Reference proteome</keyword>
<dbReference type="Proteomes" id="UP001208570">
    <property type="component" value="Unassembled WGS sequence"/>
</dbReference>
<evidence type="ECO:0000256" key="1">
    <source>
        <dbReference type="SAM" id="MobiDB-lite"/>
    </source>
</evidence>
<proteinExistence type="predicted"/>
<comment type="caution">
    <text evidence="2">The sequence shown here is derived from an EMBL/GenBank/DDBJ whole genome shotgun (WGS) entry which is preliminary data.</text>
</comment>
<organism evidence="2 3">
    <name type="scientific">Paralvinella palmiformis</name>
    <dbReference type="NCBI Taxonomy" id="53620"/>
    <lineage>
        <taxon>Eukaryota</taxon>
        <taxon>Metazoa</taxon>
        <taxon>Spiralia</taxon>
        <taxon>Lophotrochozoa</taxon>
        <taxon>Annelida</taxon>
        <taxon>Polychaeta</taxon>
        <taxon>Sedentaria</taxon>
        <taxon>Canalipalpata</taxon>
        <taxon>Terebellida</taxon>
        <taxon>Terebelliformia</taxon>
        <taxon>Alvinellidae</taxon>
        <taxon>Paralvinella</taxon>
    </lineage>
</organism>
<evidence type="ECO:0000313" key="2">
    <source>
        <dbReference type="EMBL" id="KAK2143321.1"/>
    </source>
</evidence>
<sequence>MAGIVASTLRRRTFRQKLAVDAYKTIDAGHISLSPTGSHPPSRSSSFIKGSSQSPPGHAQAPKGAKLFHQDFWPTCINPLEQNLRHLEFETFDTLVPKANSWLQKNLDIQLVKCETIERKVTSLEEVESDNPMFVPKGNHAIYVKGLSGYDSESGSMIITFPHNVAFTSPMSTKHVAKQSTCSPTLNA</sequence>
<dbReference type="AlphaFoldDB" id="A0AAD9MTJ4"/>
<reference evidence="2" key="1">
    <citation type="journal article" date="2023" name="Mol. Biol. Evol.">
        <title>Third-Generation Sequencing Reveals the Adaptive Role of the Epigenome in Three Deep-Sea Polychaetes.</title>
        <authorList>
            <person name="Perez M."/>
            <person name="Aroh O."/>
            <person name="Sun Y."/>
            <person name="Lan Y."/>
            <person name="Juniper S.K."/>
            <person name="Young C.R."/>
            <person name="Angers B."/>
            <person name="Qian P.Y."/>
        </authorList>
    </citation>
    <scope>NUCLEOTIDE SEQUENCE</scope>
    <source>
        <strain evidence="2">P08H-3</strain>
    </source>
</reference>
<name>A0AAD9MTJ4_9ANNE</name>
<accession>A0AAD9MTJ4</accession>
<gene>
    <name evidence="2" type="ORF">LSH36_854g00067</name>
</gene>
<protein>
    <submittedName>
        <fullName evidence="2">Uncharacterized protein</fullName>
    </submittedName>
</protein>
<feature type="compositionally biased region" description="Polar residues" evidence="1">
    <location>
        <begin position="33"/>
        <end position="55"/>
    </location>
</feature>